<dbReference type="InterPro" id="IPR005025">
    <property type="entry name" value="FMN_Rdtase-like_dom"/>
</dbReference>
<dbReference type="Pfam" id="PF03358">
    <property type="entry name" value="FMN_red"/>
    <property type="match status" value="1"/>
</dbReference>
<dbReference type="Gene3D" id="3.40.50.360">
    <property type="match status" value="1"/>
</dbReference>
<feature type="domain" description="NADPH-dependent FMN reductase-like" evidence="1">
    <location>
        <begin position="4"/>
        <end position="149"/>
    </location>
</feature>
<protein>
    <submittedName>
        <fullName evidence="2">NADPH-dependent FMN reductase</fullName>
    </submittedName>
</protein>
<gene>
    <name evidence="2" type="ORF">DJ021_15245</name>
</gene>
<dbReference type="GO" id="GO:0010181">
    <property type="term" value="F:FMN binding"/>
    <property type="evidence" value="ECO:0007669"/>
    <property type="project" value="TreeGrafter"/>
</dbReference>
<comment type="caution">
    <text evidence="2">The sequence shown here is derived from an EMBL/GenBank/DDBJ whole genome shotgun (WGS) entry which is preliminary data.</text>
</comment>
<dbReference type="InterPro" id="IPR029039">
    <property type="entry name" value="Flavoprotein-like_sf"/>
</dbReference>
<keyword evidence="3" id="KW-1185">Reference proteome</keyword>
<sequence>MPLKLHVIALSTRPGRVGISVARWFHEFAAAHGGFEAELVDLADFNLPIYDEPRHPRFQQYEHEHTKAWAASVAVADAFAFVTPEYNYSPPPSFVNAVDYVLLEWGYKPAGLVSYGGVSGGLRAAQAEKLLLTAVKVMPIPEGVMIPMAAKQLDEEKRFKSNELIDISAKAMLDELVRWAEALKVMRT</sequence>
<organism evidence="2 3">
    <name type="scientific">Phenylobacterium hankyongense</name>
    <dbReference type="NCBI Taxonomy" id="1813876"/>
    <lineage>
        <taxon>Bacteria</taxon>
        <taxon>Pseudomonadati</taxon>
        <taxon>Pseudomonadota</taxon>
        <taxon>Alphaproteobacteria</taxon>
        <taxon>Caulobacterales</taxon>
        <taxon>Caulobacteraceae</taxon>
        <taxon>Phenylobacterium</taxon>
    </lineage>
</organism>
<dbReference type="Proteomes" id="UP000249842">
    <property type="component" value="Unassembled WGS sequence"/>
</dbReference>
<name>A0A328B2C6_9CAUL</name>
<dbReference type="GO" id="GO:0005829">
    <property type="term" value="C:cytosol"/>
    <property type="evidence" value="ECO:0007669"/>
    <property type="project" value="TreeGrafter"/>
</dbReference>
<dbReference type="PANTHER" id="PTHR30543">
    <property type="entry name" value="CHROMATE REDUCTASE"/>
    <property type="match status" value="1"/>
</dbReference>
<dbReference type="OrthoDB" id="9812295at2"/>
<dbReference type="RefSeq" id="WP_111458361.1">
    <property type="nucleotide sequence ID" value="NZ_QFYP01000001.1"/>
</dbReference>
<dbReference type="SUPFAM" id="SSF52218">
    <property type="entry name" value="Flavoproteins"/>
    <property type="match status" value="1"/>
</dbReference>
<dbReference type="GO" id="GO:0016491">
    <property type="term" value="F:oxidoreductase activity"/>
    <property type="evidence" value="ECO:0007669"/>
    <property type="project" value="InterPro"/>
</dbReference>
<evidence type="ECO:0000313" key="3">
    <source>
        <dbReference type="Proteomes" id="UP000249842"/>
    </source>
</evidence>
<dbReference type="EMBL" id="QFYP01000001">
    <property type="protein sequence ID" value="RAK61069.1"/>
    <property type="molecule type" value="Genomic_DNA"/>
</dbReference>
<evidence type="ECO:0000313" key="2">
    <source>
        <dbReference type="EMBL" id="RAK61069.1"/>
    </source>
</evidence>
<dbReference type="InterPro" id="IPR050712">
    <property type="entry name" value="NAD(P)H-dep_reductase"/>
</dbReference>
<accession>A0A328B2C6</accession>
<dbReference type="AlphaFoldDB" id="A0A328B2C6"/>
<evidence type="ECO:0000259" key="1">
    <source>
        <dbReference type="Pfam" id="PF03358"/>
    </source>
</evidence>
<reference evidence="3" key="1">
    <citation type="submission" date="2018-05" db="EMBL/GenBank/DDBJ databases">
        <authorList>
            <person name="Li X."/>
        </authorList>
    </citation>
    <scope>NUCLEOTIDE SEQUENCE [LARGE SCALE GENOMIC DNA]</scope>
    <source>
        <strain evidence="3">HKS-05</strain>
    </source>
</reference>
<dbReference type="PANTHER" id="PTHR30543:SF21">
    <property type="entry name" value="NAD(P)H-DEPENDENT FMN REDUCTASE LOT6"/>
    <property type="match status" value="1"/>
</dbReference>
<proteinExistence type="predicted"/>